<evidence type="ECO:0000256" key="1">
    <source>
        <dbReference type="SAM" id="MobiDB-lite"/>
    </source>
</evidence>
<feature type="compositionally biased region" description="Low complexity" evidence="1">
    <location>
        <begin position="174"/>
        <end position="189"/>
    </location>
</feature>
<protein>
    <recommendedName>
        <fullName evidence="4">Phasin family protein</fullName>
    </recommendedName>
</protein>
<comment type="caution">
    <text evidence="2">The sequence shown here is derived from an EMBL/GenBank/DDBJ whole genome shotgun (WGS) entry which is preliminary data.</text>
</comment>
<evidence type="ECO:0008006" key="4">
    <source>
        <dbReference type="Google" id="ProtNLM"/>
    </source>
</evidence>
<accession>A0A2M9HEX2</accession>
<dbReference type="AlphaFoldDB" id="A0A2M9HEX2"/>
<organism evidence="2 3">
    <name type="scientific">Bifidobacterium simiarum</name>
    <dbReference type="NCBI Taxonomy" id="2045441"/>
    <lineage>
        <taxon>Bacteria</taxon>
        <taxon>Bacillati</taxon>
        <taxon>Actinomycetota</taxon>
        <taxon>Actinomycetes</taxon>
        <taxon>Bifidobacteriales</taxon>
        <taxon>Bifidobacteriaceae</taxon>
        <taxon>Bifidobacterium</taxon>
    </lineage>
</organism>
<feature type="region of interest" description="Disordered" evidence="1">
    <location>
        <begin position="155"/>
        <end position="196"/>
    </location>
</feature>
<sequence length="196" mass="20314">MLTVRYSGNRWRNGVPERIPVPIEVAGERRSVIMAEFNFNNLGDGLRTIFLAGVGAVATGAEKGQQIVDELVKKGEISVEQGKVLNSELSRKAQGAAKDAFSTVSGVASDAADKAREAFTGVQDAALKARLAGMSSEERAAYAAKVQEFVNEANAGADAANSDKETVDAEVAEDAPAAGAADAPTGAESAETKDAE</sequence>
<evidence type="ECO:0000313" key="3">
    <source>
        <dbReference type="Proteomes" id="UP000231451"/>
    </source>
</evidence>
<gene>
    <name evidence="2" type="ORF">CSQ87_04885</name>
</gene>
<dbReference type="Proteomes" id="UP000231451">
    <property type="component" value="Unassembled WGS sequence"/>
</dbReference>
<evidence type="ECO:0000313" key="2">
    <source>
        <dbReference type="EMBL" id="PJM75353.1"/>
    </source>
</evidence>
<dbReference type="Pfam" id="PF05597">
    <property type="entry name" value="Phasin"/>
    <property type="match status" value="1"/>
</dbReference>
<reference evidence="2 3" key="1">
    <citation type="submission" date="2017-10" db="EMBL/GenBank/DDBJ databases">
        <title>Draft genome sequences of strains TRE 1, TRE 9, TRE H and TRI 7, isolated from tamarins, belonging to four potential novel Bifidobacterium species.</title>
        <authorList>
            <person name="Mattarelli P."/>
            <person name="Modesto M."/>
            <person name="Puglisi E."/>
            <person name="Morelli L."/>
            <person name="Spezio C."/>
            <person name="Bonetti A."/>
            <person name="Sandri C."/>
        </authorList>
    </citation>
    <scope>NUCLEOTIDE SEQUENCE [LARGE SCALE GENOMIC DNA]</scope>
    <source>
        <strain evidence="3">TRI7</strain>
    </source>
</reference>
<proteinExistence type="predicted"/>
<name>A0A2M9HEX2_9BIFI</name>
<keyword evidence="3" id="KW-1185">Reference proteome</keyword>
<dbReference type="EMBL" id="PEBK01000004">
    <property type="protein sequence ID" value="PJM75353.1"/>
    <property type="molecule type" value="Genomic_DNA"/>
</dbReference>
<dbReference type="InterPro" id="IPR008769">
    <property type="entry name" value="PhaF_PhaI"/>
</dbReference>
<dbReference type="OrthoDB" id="2134917at2"/>